<dbReference type="EMBL" id="CALTRL010001275">
    <property type="protein sequence ID" value="CAH7671869.1"/>
    <property type="molecule type" value="Genomic_DNA"/>
</dbReference>
<keyword evidence="3" id="KW-1185">Reference proteome</keyword>
<dbReference type="Proteomes" id="UP001153365">
    <property type="component" value="Unassembled WGS sequence"/>
</dbReference>
<name>A0AAV0AT54_PHAPC</name>
<gene>
    <name evidence="2" type="ORF">PPACK8108_LOCUS6704</name>
</gene>
<comment type="caution">
    <text evidence="2">The sequence shown here is derived from an EMBL/GenBank/DDBJ whole genome shotgun (WGS) entry which is preliminary data.</text>
</comment>
<reference evidence="2" key="1">
    <citation type="submission" date="2022-06" db="EMBL/GenBank/DDBJ databases">
        <authorList>
            <consortium name="SYNGENTA / RWTH Aachen University"/>
        </authorList>
    </citation>
    <scope>NUCLEOTIDE SEQUENCE</scope>
</reference>
<protein>
    <submittedName>
        <fullName evidence="2">Uncharacterized protein</fullName>
    </submittedName>
</protein>
<proteinExistence type="predicted"/>
<evidence type="ECO:0000313" key="3">
    <source>
        <dbReference type="Proteomes" id="UP001153365"/>
    </source>
</evidence>
<organism evidence="2 3">
    <name type="scientific">Phakopsora pachyrhizi</name>
    <name type="common">Asian soybean rust disease fungus</name>
    <dbReference type="NCBI Taxonomy" id="170000"/>
    <lineage>
        <taxon>Eukaryota</taxon>
        <taxon>Fungi</taxon>
        <taxon>Dikarya</taxon>
        <taxon>Basidiomycota</taxon>
        <taxon>Pucciniomycotina</taxon>
        <taxon>Pucciniomycetes</taxon>
        <taxon>Pucciniales</taxon>
        <taxon>Phakopsoraceae</taxon>
        <taxon>Phakopsora</taxon>
    </lineage>
</organism>
<evidence type="ECO:0000313" key="2">
    <source>
        <dbReference type="EMBL" id="CAH7671869.1"/>
    </source>
</evidence>
<dbReference type="AlphaFoldDB" id="A0AAV0AT54"/>
<accession>A0AAV0AT54</accession>
<feature type="compositionally biased region" description="Gly residues" evidence="1">
    <location>
        <begin position="1"/>
        <end position="14"/>
    </location>
</feature>
<sequence>MGVALGEGGRGSGKGRGRAGPATSPPAFPLGLRETIQKRRWPSSHLSHFLPIEATEMIRFRRWPGSPSPFAAPPPSTTPMA</sequence>
<feature type="region of interest" description="Disordered" evidence="1">
    <location>
        <begin position="1"/>
        <end position="30"/>
    </location>
</feature>
<evidence type="ECO:0000256" key="1">
    <source>
        <dbReference type="SAM" id="MobiDB-lite"/>
    </source>
</evidence>